<keyword evidence="9" id="KW-1185">Reference proteome</keyword>
<evidence type="ECO:0000259" key="7">
    <source>
        <dbReference type="PROSITE" id="PS50156"/>
    </source>
</evidence>
<dbReference type="Proteomes" id="UP000253769">
    <property type="component" value="Unassembled WGS sequence"/>
</dbReference>
<gene>
    <name evidence="8" type="ORF">DV711_09395</name>
</gene>
<evidence type="ECO:0000256" key="4">
    <source>
        <dbReference type="ARBA" id="ARBA00022989"/>
    </source>
</evidence>
<feature type="domain" description="SSD" evidence="7">
    <location>
        <begin position="246"/>
        <end position="371"/>
    </location>
</feature>
<dbReference type="InterPro" id="IPR004869">
    <property type="entry name" value="MMPL_dom"/>
</dbReference>
<feature type="transmembrane region" description="Helical" evidence="6">
    <location>
        <begin position="220"/>
        <end position="239"/>
    </location>
</feature>
<feature type="transmembrane region" description="Helical" evidence="6">
    <location>
        <begin position="654"/>
        <end position="672"/>
    </location>
</feature>
<sequence length="777" mass="85843">MDAFYRQLLRFRLLVVLVAIGLVLAAAFGAQKLVFKSDYRVFFGKENPQLKNFERMQKTFAKSDNALFILAPQDGNVFSPEVIEAMAWLTEQSWQLPYSTRVDSITNFQHTYAEEDDMIVEDLVFDPEALDDAEVQRIRQIALNEPLIVNRLLSPDARVAAVNVNVQLPGINLVEEVPEVVVGVRALRDQLVERYPQIDVYLSGMVMMNNTFAEASLNDSATLVPLMFLAVILLIGILVRTIGGLVATLVIIITSIAGAMGLAGWYGLFLTGPSASAPTIILTLAVADCVHILTTFYHEMRSGVEQRQALINSLKINTQPVILTSVTTAIGFLTMNFSDSPPFADLGNIVAVGVMLACVLALTLFPAMLALMPLKATARPENHNTAMDRIACFVICRRKPLLWVSVTLVLITIAQIPRNELNDDFVKYFDQSVEFRQAADFSDQHLTGMGILEIELSSGESSGINNPTYLQQAEDLANWLRQQPEVVHVNSLTDIMKRLNRNMHGDDPSYHRLPDNRELAAQYLLLYEMSLPYGLDLNNQINVDKSAIRLIATCRNLTSKQNIDLERRTKQWLAENTPELKSTIASPSLMFAHIGKRNIKSMLSGTLTALVLISVLLGCALRSLKFGLISLAPNLIPAGLAFGLWGMWVGEVGLALSVVTGMTLGIIVDDTVHFLSKYLHARRERNDSTQQAIVYAFHSVGKALWITTLVLSVGFLILSMSTFKVNADMGLLTAITIVIALVVDFILLPILILLFDKESSPTSSDNPADSAIPRQEI</sequence>
<feature type="transmembrane region" description="Helical" evidence="6">
    <location>
        <begin position="628"/>
        <end position="648"/>
    </location>
</feature>
<evidence type="ECO:0000256" key="2">
    <source>
        <dbReference type="ARBA" id="ARBA00022475"/>
    </source>
</evidence>
<evidence type="ECO:0000256" key="6">
    <source>
        <dbReference type="SAM" id="Phobius"/>
    </source>
</evidence>
<evidence type="ECO:0000256" key="5">
    <source>
        <dbReference type="ARBA" id="ARBA00023136"/>
    </source>
</evidence>
<dbReference type="SUPFAM" id="SSF82866">
    <property type="entry name" value="Multidrug efflux transporter AcrB transmembrane domain"/>
    <property type="match status" value="2"/>
</dbReference>
<dbReference type="EMBL" id="QQOH01000002">
    <property type="protein sequence ID" value="RDE22778.1"/>
    <property type="molecule type" value="Genomic_DNA"/>
</dbReference>
<keyword evidence="5 6" id="KW-0472">Membrane</keyword>
<feature type="transmembrane region" description="Helical" evidence="6">
    <location>
        <begin position="693"/>
        <end position="718"/>
    </location>
</feature>
<dbReference type="GO" id="GO:0005886">
    <property type="term" value="C:plasma membrane"/>
    <property type="evidence" value="ECO:0007669"/>
    <property type="project" value="UniProtKB-SubCell"/>
</dbReference>
<comment type="subcellular location">
    <subcellularLocation>
        <location evidence="1">Cell membrane</location>
        <topology evidence="1">Multi-pass membrane protein</topology>
    </subcellularLocation>
</comment>
<feature type="transmembrane region" description="Helical" evidence="6">
    <location>
        <begin position="730"/>
        <end position="755"/>
    </location>
</feature>
<keyword evidence="2" id="KW-1003">Cell membrane</keyword>
<keyword evidence="3 6" id="KW-0812">Transmembrane</keyword>
<feature type="transmembrane region" description="Helical" evidence="6">
    <location>
        <begin position="400"/>
        <end position="417"/>
    </location>
</feature>
<name>A0A369WL24_9GAMM</name>
<keyword evidence="4 6" id="KW-1133">Transmembrane helix</keyword>
<evidence type="ECO:0000256" key="1">
    <source>
        <dbReference type="ARBA" id="ARBA00004651"/>
    </source>
</evidence>
<evidence type="ECO:0000313" key="9">
    <source>
        <dbReference type="Proteomes" id="UP000253769"/>
    </source>
</evidence>
<feature type="transmembrane region" description="Helical" evidence="6">
    <location>
        <begin position="275"/>
        <end position="297"/>
    </location>
</feature>
<dbReference type="Gene3D" id="1.20.1640.10">
    <property type="entry name" value="Multidrug efflux transporter AcrB transmembrane domain"/>
    <property type="match status" value="2"/>
</dbReference>
<dbReference type="Pfam" id="PF03176">
    <property type="entry name" value="MMPL"/>
    <property type="match status" value="2"/>
</dbReference>
<comment type="caution">
    <text evidence="8">The sequence shown here is derived from an EMBL/GenBank/DDBJ whole genome shotgun (WGS) entry which is preliminary data.</text>
</comment>
<dbReference type="PANTHER" id="PTHR33406:SF12">
    <property type="entry name" value="BLR2997 PROTEIN"/>
    <property type="match status" value="1"/>
</dbReference>
<dbReference type="RefSeq" id="WP_114695410.1">
    <property type="nucleotide sequence ID" value="NZ_QQOH01000002.1"/>
</dbReference>
<protein>
    <submittedName>
        <fullName evidence="8">RND family transporter</fullName>
    </submittedName>
</protein>
<dbReference type="InterPro" id="IPR000731">
    <property type="entry name" value="SSD"/>
</dbReference>
<feature type="transmembrane region" description="Helical" evidence="6">
    <location>
        <begin position="246"/>
        <end position="269"/>
    </location>
</feature>
<proteinExistence type="predicted"/>
<reference evidence="8 9" key="1">
    <citation type="submission" date="2018-07" db="EMBL/GenBank/DDBJ databases">
        <title>Motiliproteus coralliicola sp. nov., a bacterium isolated from Coral.</title>
        <authorList>
            <person name="Wang G."/>
        </authorList>
    </citation>
    <scope>NUCLEOTIDE SEQUENCE [LARGE SCALE GENOMIC DNA]</scope>
    <source>
        <strain evidence="8 9">C34</strain>
    </source>
</reference>
<dbReference type="OrthoDB" id="9803781at2"/>
<feature type="domain" description="SSD" evidence="7">
    <location>
        <begin position="662"/>
        <end position="754"/>
    </location>
</feature>
<evidence type="ECO:0000256" key="3">
    <source>
        <dbReference type="ARBA" id="ARBA00022692"/>
    </source>
</evidence>
<feature type="transmembrane region" description="Helical" evidence="6">
    <location>
        <begin position="602"/>
        <end position="621"/>
    </location>
</feature>
<feature type="transmembrane region" description="Helical" evidence="6">
    <location>
        <begin position="318"/>
        <end position="337"/>
    </location>
</feature>
<dbReference type="InterPro" id="IPR050545">
    <property type="entry name" value="Mycobact_MmpL"/>
</dbReference>
<evidence type="ECO:0000313" key="8">
    <source>
        <dbReference type="EMBL" id="RDE22778.1"/>
    </source>
</evidence>
<organism evidence="8 9">
    <name type="scientific">Motiliproteus coralliicola</name>
    <dbReference type="NCBI Taxonomy" id="2283196"/>
    <lineage>
        <taxon>Bacteria</taxon>
        <taxon>Pseudomonadati</taxon>
        <taxon>Pseudomonadota</taxon>
        <taxon>Gammaproteobacteria</taxon>
        <taxon>Oceanospirillales</taxon>
        <taxon>Oceanospirillaceae</taxon>
        <taxon>Motiliproteus</taxon>
    </lineage>
</organism>
<accession>A0A369WL24</accession>
<feature type="transmembrane region" description="Helical" evidence="6">
    <location>
        <begin position="349"/>
        <end position="371"/>
    </location>
</feature>
<dbReference type="PANTHER" id="PTHR33406">
    <property type="entry name" value="MEMBRANE PROTEIN MJ1562-RELATED"/>
    <property type="match status" value="1"/>
</dbReference>
<dbReference type="AlphaFoldDB" id="A0A369WL24"/>
<dbReference type="PROSITE" id="PS50156">
    <property type="entry name" value="SSD"/>
    <property type="match status" value="2"/>
</dbReference>